<name>A0A7W9SLT8_ARMRO</name>
<accession>A0A7W9SLT8</accession>
<gene>
    <name evidence="1" type="ORF">HNQ39_000779</name>
</gene>
<protein>
    <submittedName>
        <fullName evidence="1">Uncharacterized protein</fullName>
    </submittedName>
</protein>
<keyword evidence="2" id="KW-1185">Reference proteome</keyword>
<evidence type="ECO:0000313" key="1">
    <source>
        <dbReference type="EMBL" id="MBB6049017.1"/>
    </source>
</evidence>
<dbReference type="Proteomes" id="UP000520814">
    <property type="component" value="Unassembled WGS sequence"/>
</dbReference>
<proteinExistence type="predicted"/>
<sequence length="98" mass="11223">MRIPKSVLFYLSVPCVAAGLTRYLQPPADPTLPPLRRQVARVSPLTREQRLLQTIRGYRAQAHVYANVLHRPQAAQVCLEQAERLEREHKLTVRPTSE</sequence>
<dbReference type="EMBL" id="JACHGW010000001">
    <property type="protein sequence ID" value="MBB6049017.1"/>
    <property type="molecule type" value="Genomic_DNA"/>
</dbReference>
<organism evidence="1 2">
    <name type="scientific">Armatimonas rosea</name>
    <dbReference type="NCBI Taxonomy" id="685828"/>
    <lineage>
        <taxon>Bacteria</taxon>
        <taxon>Bacillati</taxon>
        <taxon>Armatimonadota</taxon>
        <taxon>Armatimonadia</taxon>
        <taxon>Armatimonadales</taxon>
        <taxon>Armatimonadaceae</taxon>
        <taxon>Armatimonas</taxon>
    </lineage>
</organism>
<reference evidence="1 2" key="1">
    <citation type="submission" date="2020-08" db="EMBL/GenBank/DDBJ databases">
        <title>Genomic Encyclopedia of Type Strains, Phase IV (KMG-IV): sequencing the most valuable type-strain genomes for metagenomic binning, comparative biology and taxonomic classification.</title>
        <authorList>
            <person name="Goeker M."/>
        </authorList>
    </citation>
    <scope>NUCLEOTIDE SEQUENCE [LARGE SCALE GENOMIC DNA]</scope>
    <source>
        <strain evidence="1 2">DSM 23562</strain>
    </source>
</reference>
<dbReference type="RefSeq" id="WP_184192637.1">
    <property type="nucleotide sequence ID" value="NZ_JACHGW010000001.1"/>
</dbReference>
<dbReference type="AlphaFoldDB" id="A0A7W9SLT8"/>
<comment type="caution">
    <text evidence="1">The sequence shown here is derived from an EMBL/GenBank/DDBJ whole genome shotgun (WGS) entry which is preliminary data.</text>
</comment>
<evidence type="ECO:0000313" key="2">
    <source>
        <dbReference type="Proteomes" id="UP000520814"/>
    </source>
</evidence>